<dbReference type="Proteomes" id="UP000507470">
    <property type="component" value="Unassembled WGS sequence"/>
</dbReference>
<organism evidence="2 3">
    <name type="scientific">Mytilus coruscus</name>
    <name type="common">Sea mussel</name>
    <dbReference type="NCBI Taxonomy" id="42192"/>
    <lineage>
        <taxon>Eukaryota</taxon>
        <taxon>Metazoa</taxon>
        <taxon>Spiralia</taxon>
        <taxon>Lophotrochozoa</taxon>
        <taxon>Mollusca</taxon>
        <taxon>Bivalvia</taxon>
        <taxon>Autobranchia</taxon>
        <taxon>Pteriomorphia</taxon>
        <taxon>Mytilida</taxon>
        <taxon>Mytiloidea</taxon>
        <taxon>Mytilidae</taxon>
        <taxon>Mytilinae</taxon>
        <taxon>Mytilus</taxon>
    </lineage>
</organism>
<keyword evidence="3" id="KW-1185">Reference proteome</keyword>
<dbReference type="AlphaFoldDB" id="A0A6J8DY62"/>
<name>A0A6J8DY62_MYTCO</name>
<evidence type="ECO:0008006" key="4">
    <source>
        <dbReference type="Google" id="ProtNLM"/>
    </source>
</evidence>
<dbReference type="InterPro" id="IPR036691">
    <property type="entry name" value="Endo/exonu/phosph_ase_sf"/>
</dbReference>
<feature type="region of interest" description="Disordered" evidence="1">
    <location>
        <begin position="127"/>
        <end position="163"/>
    </location>
</feature>
<evidence type="ECO:0000313" key="3">
    <source>
        <dbReference type="Proteomes" id="UP000507470"/>
    </source>
</evidence>
<dbReference type="EMBL" id="CACVKT020007992">
    <property type="protein sequence ID" value="CAC5412234.1"/>
    <property type="molecule type" value="Genomic_DNA"/>
</dbReference>
<proteinExistence type="predicted"/>
<accession>A0A6J8DY62</accession>
<evidence type="ECO:0000313" key="2">
    <source>
        <dbReference type="EMBL" id="CAC5412234.1"/>
    </source>
</evidence>
<gene>
    <name evidence="2" type="ORF">MCOR_45236</name>
</gene>
<evidence type="ECO:0000256" key="1">
    <source>
        <dbReference type="SAM" id="MobiDB-lite"/>
    </source>
</evidence>
<sequence>MKMDSVVEFLRAHRFGKESFVKDSQNRNVYTTRPIVCRFKSFKDRELVRYAASALKGTRFGVNEQYPKEINDRRKLLWSYFKEAKSQKQKVHLKKDRLFIDGAEFIPPDRNDEARMETNERQLYIGRGARPKTTTYGPNNQTRNTGQDPHDLGIPRKRNSQDQTVNTYGRKLISFCNNNNIVILNGRFLSDKVGKPTSRNSSVVDYVLGSANMFHKIVDFEIMQFSNLYSDIHTPIFLQLDCNVKSDMLKVNTCIRNNDKYIGKWKHEKSTNFTRNTNRDEVNELLSHILEIHDDISKVDQSNVNEIVTNVTKILLDSAEKTFGVFTKDCSNSKEDYNNKEWFNHDCVNSRKN</sequence>
<protein>
    <recommendedName>
        <fullName evidence="4">Endonuclease/exonuclease/phosphatase domain-containing protein</fullName>
    </recommendedName>
</protein>
<dbReference type="Gene3D" id="3.60.10.10">
    <property type="entry name" value="Endonuclease/exonuclease/phosphatase"/>
    <property type="match status" value="1"/>
</dbReference>
<reference evidence="2 3" key="1">
    <citation type="submission" date="2020-06" db="EMBL/GenBank/DDBJ databases">
        <authorList>
            <person name="Li R."/>
            <person name="Bekaert M."/>
        </authorList>
    </citation>
    <scope>NUCLEOTIDE SEQUENCE [LARGE SCALE GENOMIC DNA]</scope>
    <source>
        <strain evidence="3">wild</strain>
    </source>
</reference>
<feature type="compositionally biased region" description="Polar residues" evidence="1">
    <location>
        <begin position="132"/>
        <end position="147"/>
    </location>
</feature>
<dbReference type="OrthoDB" id="8043718at2759"/>